<organism evidence="4 5">
    <name type="scientific">Scleromatobacter humisilvae</name>
    <dbReference type="NCBI Taxonomy" id="2897159"/>
    <lineage>
        <taxon>Bacteria</taxon>
        <taxon>Pseudomonadati</taxon>
        <taxon>Pseudomonadota</taxon>
        <taxon>Betaproteobacteria</taxon>
        <taxon>Burkholderiales</taxon>
        <taxon>Sphaerotilaceae</taxon>
        <taxon>Scleromatobacter</taxon>
    </lineage>
</organism>
<evidence type="ECO:0000313" key="4">
    <source>
        <dbReference type="EMBL" id="MCK9689713.1"/>
    </source>
</evidence>
<sequence>MGLLSIFQRNKQTSAQAPKGRGAKSAARQAPLANAQNPADTAEAMREVRARARTRLMGATVLLLIGVIGFPLLFETQPRPIPVDLPIEIPARNAAAVVDASSHASRNPVSAAPLAASLPTPESVSYDARPSAPVAASAPAAAASTHRSAFASLASALGSGSSSAGTAPASAAYVAPSMGGSSSTVAQTKPAAKPVKPAASAAATVAASKPSPALHTTGPVLPPAIAASRPSPAAILADSATNPPDAAANGGRFVVQVGAFLEDAKVRETRAKVEKLGMKTYTQGVDTPTGKRIRVRVGPVATKAEADKIAAKLKADGLQAVVLAL</sequence>
<dbReference type="GO" id="GO:0030428">
    <property type="term" value="C:cell septum"/>
    <property type="evidence" value="ECO:0007669"/>
    <property type="project" value="TreeGrafter"/>
</dbReference>
<comment type="caution">
    <text evidence="4">The sequence shown here is derived from an EMBL/GenBank/DDBJ whole genome shotgun (WGS) entry which is preliminary data.</text>
</comment>
<keyword evidence="2" id="KW-0472">Membrane</keyword>
<dbReference type="InterPro" id="IPR052521">
    <property type="entry name" value="Cell_div_SPOR-domain"/>
</dbReference>
<proteinExistence type="predicted"/>
<dbReference type="EMBL" id="JAJLJH010000019">
    <property type="protein sequence ID" value="MCK9689713.1"/>
    <property type="molecule type" value="Genomic_DNA"/>
</dbReference>
<name>A0A9X1YQU6_9BURK</name>
<accession>A0A9X1YQU6</accession>
<dbReference type="Proteomes" id="UP001139353">
    <property type="component" value="Unassembled WGS sequence"/>
</dbReference>
<feature type="region of interest" description="Disordered" evidence="1">
    <location>
        <begin position="9"/>
        <end position="41"/>
    </location>
</feature>
<dbReference type="SUPFAM" id="SSF110997">
    <property type="entry name" value="Sporulation related repeat"/>
    <property type="match status" value="1"/>
</dbReference>
<dbReference type="PROSITE" id="PS51724">
    <property type="entry name" value="SPOR"/>
    <property type="match status" value="1"/>
</dbReference>
<dbReference type="Gene3D" id="3.30.70.1070">
    <property type="entry name" value="Sporulation related repeat"/>
    <property type="match status" value="1"/>
</dbReference>
<evidence type="ECO:0000259" key="3">
    <source>
        <dbReference type="PROSITE" id="PS51724"/>
    </source>
</evidence>
<dbReference type="InterPro" id="IPR036680">
    <property type="entry name" value="SPOR-like_sf"/>
</dbReference>
<evidence type="ECO:0000256" key="2">
    <source>
        <dbReference type="SAM" id="Phobius"/>
    </source>
</evidence>
<dbReference type="GO" id="GO:0032153">
    <property type="term" value="C:cell division site"/>
    <property type="evidence" value="ECO:0007669"/>
    <property type="project" value="TreeGrafter"/>
</dbReference>
<reference evidence="4" key="1">
    <citation type="submission" date="2021-11" db="EMBL/GenBank/DDBJ databases">
        <title>BS-T2-15 a new species belonging to the Comamonadaceae family isolated from the soil of a French oak forest.</title>
        <authorList>
            <person name="Mieszkin S."/>
            <person name="Alain K."/>
        </authorList>
    </citation>
    <scope>NUCLEOTIDE SEQUENCE</scope>
    <source>
        <strain evidence="4">BS-T2-15</strain>
    </source>
</reference>
<dbReference type="Pfam" id="PF05036">
    <property type="entry name" value="SPOR"/>
    <property type="match status" value="1"/>
</dbReference>
<gene>
    <name evidence="4" type="ORF">LPC04_28670</name>
</gene>
<keyword evidence="2" id="KW-1133">Transmembrane helix</keyword>
<keyword evidence="5" id="KW-1185">Reference proteome</keyword>
<dbReference type="InterPro" id="IPR007730">
    <property type="entry name" value="SPOR-like_dom"/>
</dbReference>
<feature type="domain" description="SPOR" evidence="3">
    <location>
        <begin position="247"/>
        <end position="325"/>
    </location>
</feature>
<dbReference type="AlphaFoldDB" id="A0A9X1YQU6"/>
<dbReference type="GO" id="GO:0042834">
    <property type="term" value="F:peptidoglycan binding"/>
    <property type="evidence" value="ECO:0007669"/>
    <property type="project" value="InterPro"/>
</dbReference>
<evidence type="ECO:0000256" key="1">
    <source>
        <dbReference type="SAM" id="MobiDB-lite"/>
    </source>
</evidence>
<dbReference type="PANTHER" id="PTHR38687">
    <property type="entry name" value="CELL DIVISION PROTEIN DEDD-RELATED"/>
    <property type="match status" value="1"/>
</dbReference>
<dbReference type="PANTHER" id="PTHR38687:SF1">
    <property type="entry name" value="CELL DIVISION PROTEIN DEDD"/>
    <property type="match status" value="1"/>
</dbReference>
<keyword evidence="2" id="KW-0812">Transmembrane</keyword>
<feature type="transmembrane region" description="Helical" evidence="2">
    <location>
        <begin position="56"/>
        <end position="74"/>
    </location>
</feature>
<dbReference type="GO" id="GO:0032506">
    <property type="term" value="P:cytokinetic process"/>
    <property type="evidence" value="ECO:0007669"/>
    <property type="project" value="TreeGrafter"/>
</dbReference>
<evidence type="ECO:0000313" key="5">
    <source>
        <dbReference type="Proteomes" id="UP001139353"/>
    </source>
</evidence>
<protein>
    <submittedName>
        <fullName evidence="4">SPOR domain-containing protein</fullName>
    </submittedName>
</protein>
<dbReference type="RefSeq" id="WP_275685765.1">
    <property type="nucleotide sequence ID" value="NZ_JAJLJH010000019.1"/>
</dbReference>